<evidence type="ECO:0000313" key="5">
    <source>
        <dbReference type="Proteomes" id="UP001072952"/>
    </source>
</evidence>
<keyword evidence="2" id="KW-1133">Transmembrane helix</keyword>
<reference evidence="4" key="2">
    <citation type="journal article" date="2022" name="Int. J. Mol. Sci.">
        <title>Phenotypic and genotypic virulence characterisation of Staphylococcus pettenkoferi strains isolated from human bloodstream and diabetic foot infections.</title>
        <authorList>
            <person name="Magnan C."/>
        </authorList>
    </citation>
    <scope>NUCLEOTIDE SEQUENCE</scope>
    <source>
        <strain evidence="4">NSP020P</strain>
    </source>
</reference>
<comment type="caution">
    <text evidence="4">The sequence shown here is derived from an EMBL/GenBank/DDBJ whole genome shotgun (WGS) entry which is preliminary data.</text>
</comment>
<keyword evidence="5" id="KW-1185">Reference proteome</keyword>
<feature type="compositionally biased region" description="Low complexity" evidence="1">
    <location>
        <begin position="168"/>
        <end position="187"/>
    </location>
</feature>
<organism evidence="4 6">
    <name type="scientific">Staphylococcus pettenkoferi</name>
    <dbReference type="NCBI Taxonomy" id="170573"/>
    <lineage>
        <taxon>Bacteria</taxon>
        <taxon>Bacillati</taxon>
        <taxon>Bacillota</taxon>
        <taxon>Bacilli</taxon>
        <taxon>Bacillales</taxon>
        <taxon>Staphylococcaceae</taxon>
        <taxon>Staphylococcus</taxon>
    </lineage>
</organism>
<dbReference type="Proteomes" id="UP001081438">
    <property type="component" value="Unassembled WGS sequence"/>
</dbReference>
<name>A0A9Q4H4S5_9STAP</name>
<feature type="compositionally biased region" description="Polar residues" evidence="1">
    <location>
        <begin position="188"/>
        <end position="198"/>
    </location>
</feature>
<proteinExistence type="predicted"/>
<keyword evidence="2" id="KW-0472">Membrane</keyword>
<dbReference type="EMBL" id="JANSLD010000003">
    <property type="protein sequence ID" value="MCY1582194.1"/>
    <property type="molecule type" value="Genomic_DNA"/>
</dbReference>
<evidence type="ECO:0000313" key="4">
    <source>
        <dbReference type="EMBL" id="MCY1594671.1"/>
    </source>
</evidence>
<feature type="transmembrane region" description="Helical" evidence="2">
    <location>
        <begin position="206"/>
        <end position="226"/>
    </location>
</feature>
<evidence type="ECO:0000313" key="3">
    <source>
        <dbReference type="EMBL" id="MCY1582194.1"/>
    </source>
</evidence>
<dbReference type="RefSeq" id="WP_124225635.1">
    <property type="nucleotide sequence ID" value="NZ_JALCYB010000010.1"/>
</dbReference>
<dbReference type="EMBL" id="JANSKX010000015">
    <property type="protein sequence ID" value="MCY1594671.1"/>
    <property type="molecule type" value="Genomic_DNA"/>
</dbReference>
<feature type="compositionally biased region" description="Polar residues" evidence="1">
    <location>
        <begin position="157"/>
        <end position="167"/>
    </location>
</feature>
<dbReference type="Proteomes" id="UP001072952">
    <property type="component" value="Unassembled WGS sequence"/>
</dbReference>
<evidence type="ECO:0000256" key="1">
    <source>
        <dbReference type="SAM" id="MobiDB-lite"/>
    </source>
</evidence>
<sequence>MKKLGITSGIVLSGAVLFGGIGTSQAHAESYSSVDASNAENIAKEVAKDNGMDPSKQNFFEPKSSGDYYQVEIGNKSNVGAGAYRVHKDGLVEYRDGGVESNPYHKVGNYHFSDADSNATNDSKNDTKQQQDSTNVQQKQNVTQQNQGNTQQNQANPSNASEQQNAMQFNHNNEQQAQAQNVKQSDQNEAQQAQMLPNTGQSSNSFALGVLAAVLGVSVLAMRRFVRQ</sequence>
<evidence type="ECO:0000313" key="6">
    <source>
        <dbReference type="Proteomes" id="UP001081438"/>
    </source>
</evidence>
<evidence type="ECO:0000256" key="2">
    <source>
        <dbReference type="SAM" id="Phobius"/>
    </source>
</evidence>
<gene>
    <name evidence="4" type="ORF">NW112_05430</name>
    <name evidence="3" type="ORF">NW133_01355</name>
</gene>
<dbReference type="AlphaFoldDB" id="A0A9Q4H4S5"/>
<protein>
    <submittedName>
        <fullName evidence="4">LPXTG cell wall anchor domain-containing protein</fullName>
    </submittedName>
</protein>
<feature type="compositionally biased region" description="Low complexity" evidence="1">
    <location>
        <begin position="134"/>
        <end position="156"/>
    </location>
</feature>
<reference evidence="3" key="3">
    <citation type="submission" date="2022-08" db="EMBL/GenBank/DDBJ databases">
        <authorList>
            <person name="Magnan C."/>
        </authorList>
    </citation>
    <scope>NUCLEOTIDE SEQUENCE</scope>
    <source>
        <strain evidence="3">NSP012P</strain>
    </source>
</reference>
<keyword evidence="2" id="KW-0812">Transmembrane</keyword>
<accession>A0A9Q4H4S5</accession>
<reference evidence="3" key="1">
    <citation type="journal article" date="2022" name="Int. J. Mol. Sci.">
        <title>Phenotypic and Genotypic Virulence Characterisation of Staphylococcus pettenkoferi Strains Isolated from Human Bloodstream and Diabetic Foot Infections.</title>
        <authorList>
            <person name="Magnan C."/>
            <person name="Ahmad-Mansour N."/>
            <person name="Pouget C."/>
            <person name="Morsli M."/>
            <person name="Huc-Brandt S."/>
            <person name="Pantel A."/>
            <person name="Dunyach-Remy C."/>
            <person name="Sotto A."/>
            <person name="Molle V."/>
            <person name="Lavigne J.-P."/>
        </authorList>
    </citation>
    <scope>NUCLEOTIDE SEQUENCE</scope>
    <source>
        <strain evidence="3">NSP012P</strain>
    </source>
</reference>
<dbReference type="NCBIfam" id="TIGR01167">
    <property type="entry name" value="LPXTG_anchor"/>
    <property type="match status" value="1"/>
</dbReference>
<feature type="region of interest" description="Disordered" evidence="1">
    <location>
        <begin position="105"/>
        <end position="198"/>
    </location>
</feature>